<feature type="transmembrane region" description="Helical" evidence="1">
    <location>
        <begin position="54"/>
        <end position="70"/>
    </location>
</feature>
<proteinExistence type="predicted"/>
<evidence type="ECO:0000313" key="3">
    <source>
        <dbReference type="Proteomes" id="UP000809431"/>
    </source>
</evidence>
<feature type="transmembrane region" description="Helical" evidence="1">
    <location>
        <begin position="82"/>
        <end position="101"/>
    </location>
</feature>
<evidence type="ECO:0000256" key="1">
    <source>
        <dbReference type="SAM" id="Phobius"/>
    </source>
</evidence>
<sequence>MISYSAVRGLIEISTSRSLEKPEEEVDAKFLAKQLADSAWFGPRHIAMGVIHRFVLYPIGRAILLIITVGKYPNPNKKHNPIFVANFVFIFFLVALALITIGQA</sequence>
<dbReference type="EMBL" id="JAESND010000005">
    <property type="protein sequence ID" value="MBM3116480.1"/>
    <property type="molecule type" value="Genomic_DNA"/>
</dbReference>
<reference evidence="2 3" key="1">
    <citation type="submission" date="2021-01" db="EMBL/GenBank/DDBJ databases">
        <title>Draft Genome Sequence and Polyhydroxyalkanoate Biosynthetic Potential of Jeongeupia naejangsanensis Type Strain DSM 24253.</title>
        <authorList>
            <person name="Turrini P."/>
            <person name="Artuso I."/>
            <person name="Lugli G.A."/>
            <person name="Frangipani E."/>
            <person name="Ventura M."/>
            <person name="Visca P."/>
        </authorList>
    </citation>
    <scope>NUCLEOTIDE SEQUENCE [LARGE SCALE GENOMIC DNA]</scope>
    <source>
        <strain evidence="2 3">DSM 24253</strain>
    </source>
</reference>
<keyword evidence="1" id="KW-0812">Transmembrane</keyword>
<accession>A0ABS2BM03</accession>
<gene>
    <name evidence="2" type="ORF">JMJ54_11620</name>
</gene>
<protein>
    <submittedName>
        <fullName evidence="2">Uncharacterized protein</fullName>
    </submittedName>
</protein>
<dbReference type="Proteomes" id="UP000809431">
    <property type="component" value="Unassembled WGS sequence"/>
</dbReference>
<organism evidence="2 3">
    <name type="scientific">Jeongeupia naejangsanensis</name>
    <dbReference type="NCBI Taxonomy" id="613195"/>
    <lineage>
        <taxon>Bacteria</taxon>
        <taxon>Pseudomonadati</taxon>
        <taxon>Pseudomonadota</taxon>
        <taxon>Betaproteobacteria</taxon>
        <taxon>Neisseriales</taxon>
        <taxon>Chitinibacteraceae</taxon>
        <taxon>Jeongeupia</taxon>
    </lineage>
</organism>
<keyword evidence="1" id="KW-0472">Membrane</keyword>
<evidence type="ECO:0000313" key="2">
    <source>
        <dbReference type="EMBL" id="MBM3116480.1"/>
    </source>
</evidence>
<name>A0ABS2BM03_9NEIS</name>
<comment type="caution">
    <text evidence="2">The sequence shown here is derived from an EMBL/GenBank/DDBJ whole genome shotgun (WGS) entry which is preliminary data.</text>
</comment>
<keyword evidence="1" id="KW-1133">Transmembrane helix</keyword>
<keyword evidence="3" id="KW-1185">Reference proteome</keyword>